<evidence type="ECO:0000259" key="7">
    <source>
        <dbReference type="PROSITE" id="PS50011"/>
    </source>
</evidence>
<keyword evidence="9" id="KW-1185">Reference proteome</keyword>
<keyword evidence="2" id="KW-0808">Transferase</keyword>
<evidence type="ECO:0000256" key="4">
    <source>
        <dbReference type="ARBA" id="ARBA00022777"/>
    </source>
</evidence>
<keyword evidence="4" id="KW-0418">Kinase</keyword>
<dbReference type="SUPFAM" id="SSF56112">
    <property type="entry name" value="Protein kinase-like (PK-like)"/>
    <property type="match status" value="1"/>
</dbReference>
<evidence type="ECO:0000256" key="5">
    <source>
        <dbReference type="ARBA" id="ARBA00022840"/>
    </source>
</evidence>
<dbReference type="Pfam" id="PF00069">
    <property type="entry name" value="Pkinase"/>
    <property type="match status" value="1"/>
</dbReference>
<keyword evidence="3" id="KW-0547">Nucleotide-binding</keyword>
<dbReference type="InterPro" id="IPR008271">
    <property type="entry name" value="Ser/Thr_kinase_AS"/>
</dbReference>
<evidence type="ECO:0000313" key="9">
    <source>
        <dbReference type="Proteomes" id="UP001244341"/>
    </source>
</evidence>
<dbReference type="Gene3D" id="1.10.510.10">
    <property type="entry name" value="Transferase(Phosphotransferase) domain 1"/>
    <property type="match status" value="1"/>
</dbReference>
<dbReference type="Proteomes" id="UP001244341">
    <property type="component" value="Chromosome 13b"/>
</dbReference>
<evidence type="ECO:0000256" key="2">
    <source>
        <dbReference type="ARBA" id="ARBA00022679"/>
    </source>
</evidence>
<dbReference type="InterPro" id="IPR000719">
    <property type="entry name" value="Prot_kinase_dom"/>
</dbReference>
<evidence type="ECO:0000256" key="3">
    <source>
        <dbReference type="ARBA" id="ARBA00022741"/>
    </source>
</evidence>
<dbReference type="PROSITE" id="PS50011">
    <property type="entry name" value="PROTEIN_KINASE_DOM"/>
    <property type="match status" value="1"/>
</dbReference>
<dbReference type="EMBL" id="CP126220">
    <property type="protein sequence ID" value="WIA21647.1"/>
    <property type="molecule type" value="Genomic_DNA"/>
</dbReference>
<organism evidence="8 9">
    <name type="scientific">Tetradesmus obliquus</name>
    <name type="common">Green alga</name>
    <name type="synonym">Acutodesmus obliquus</name>
    <dbReference type="NCBI Taxonomy" id="3088"/>
    <lineage>
        <taxon>Eukaryota</taxon>
        <taxon>Viridiplantae</taxon>
        <taxon>Chlorophyta</taxon>
        <taxon>core chlorophytes</taxon>
        <taxon>Chlorophyceae</taxon>
        <taxon>CS clade</taxon>
        <taxon>Sphaeropleales</taxon>
        <taxon>Scenedesmaceae</taxon>
        <taxon>Tetradesmus</taxon>
    </lineage>
</organism>
<evidence type="ECO:0000256" key="6">
    <source>
        <dbReference type="SAM" id="MobiDB-lite"/>
    </source>
</evidence>
<dbReference type="SMART" id="SM00220">
    <property type="entry name" value="S_TKc"/>
    <property type="match status" value="1"/>
</dbReference>
<keyword evidence="1" id="KW-0723">Serine/threonine-protein kinase</keyword>
<name>A0ABY8UMY5_TETOB</name>
<feature type="region of interest" description="Disordered" evidence="6">
    <location>
        <begin position="1"/>
        <end position="43"/>
    </location>
</feature>
<keyword evidence="5" id="KW-0067">ATP-binding</keyword>
<dbReference type="PANTHER" id="PTHR24346">
    <property type="entry name" value="MAP/MICROTUBULE AFFINITY-REGULATING KINASE"/>
    <property type="match status" value="1"/>
</dbReference>
<accession>A0ABY8UMY5</accession>
<proteinExistence type="predicted"/>
<dbReference type="InterPro" id="IPR011009">
    <property type="entry name" value="Kinase-like_dom_sf"/>
</dbReference>
<evidence type="ECO:0000313" key="8">
    <source>
        <dbReference type="EMBL" id="WIA21647.1"/>
    </source>
</evidence>
<reference evidence="8 9" key="1">
    <citation type="submission" date="2023-05" db="EMBL/GenBank/DDBJ databases">
        <title>A 100% complete, gapless, phased diploid assembly of the Scenedesmus obliquus UTEX 3031 genome.</title>
        <authorList>
            <person name="Biondi T.C."/>
            <person name="Hanschen E.R."/>
            <person name="Kwon T."/>
            <person name="Eng W."/>
            <person name="Kruse C.P.S."/>
            <person name="Koehler S.I."/>
            <person name="Kunde Y."/>
            <person name="Gleasner C.D."/>
            <person name="You Mak K.T."/>
            <person name="Polle J."/>
            <person name="Hovde B.T."/>
            <person name="Starkenburg S.R."/>
        </authorList>
    </citation>
    <scope>NUCLEOTIDE SEQUENCE [LARGE SCALE GENOMIC DNA]</scope>
    <source>
        <strain evidence="8 9">DOE0152z</strain>
    </source>
</reference>
<gene>
    <name evidence="8" type="ORF">OEZ85_000821</name>
</gene>
<feature type="domain" description="Protein kinase" evidence="7">
    <location>
        <begin position="50"/>
        <end position="330"/>
    </location>
</feature>
<protein>
    <recommendedName>
        <fullName evidence="7">Protein kinase domain-containing protein</fullName>
    </recommendedName>
</protein>
<dbReference type="PANTHER" id="PTHR24346:SF82">
    <property type="entry name" value="KP78A-RELATED"/>
    <property type="match status" value="1"/>
</dbReference>
<evidence type="ECO:0000256" key="1">
    <source>
        <dbReference type="ARBA" id="ARBA00022527"/>
    </source>
</evidence>
<sequence length="433" mass="48166">MGACCSSPADNYEPGSKQAAGSSSAHHHHHHKNQKQEAQKTPDFGLGEDFEVIKLLGTGGEGETWLCVDQRTKREVAIKLVRRPIPRSITQIIQREIKILADLGDGHLNIVHADEVLLTKTHVGLVMEYVAGGNMVAFVTKRREMRESRGGLCIDEDEASFFFRQLIWAVQFCHKNHVAHRDLKLDNTILDHRDPPRLKLCDFGFAKAWASNSNMDTMRIGTPEYMGPELISGRAGYDGKKVDVWAAGVLLFVMLLGMFPFEMEDENYVNTAGLYSIWIQQIRTSWQESPHNNSAVGKLTKDCRDLLDKMFDVNQDSRITIDGIIRHPWFSRPLPEKYETALAQLQEEQRAIDSRVAGGNYRSKERDAQLQMLLDKATIPPAAGENNLLAEMLLDKATIPPAAGENILRVPLSRYGASSAVGSGAVAAIPEGP</sequence>
<dbReference type="PROSITE" id="PS00108">
    <property type="entry name" value="PROTEIN_KINASE_ST"/>
    <property type="match status" value="1"/>
</dbReference>